<dbReference type="GO" id="GO:0006508">
    <property type="term" value="P:proteolysis"/>
    <property type="evidence" value="ECO:0007669"/>
    <property type="project" value="InterPro"/>
</dbReference>
<dbReference type="InterPro" id="IPR029031">
    <property type="entry name" value="Gingipain_N_sf"/>
</dbReference>
<keyword evidence="1" id="KW-0732">Signal</keyword>
<dbReference type="InterPro" id="IPR029030">
    <property type="entry name" value="Caspase-like_dom_sf"/>
</dbReference>
<reference evidence="3" key="1">
    <citation type="journal article" date="2014" name="Front. Microbiol.">
        <title>High frequency of phylogenetically diverse reductive dehalogenase-homologous genes in deep subseafloor sedimentary metagenomes.</title>
        <authorList>
            <person name="Kawai M."/>
            <person name="Futagami T."/>
            <person name="Toyoda A."/>
            <person name="Takaki Y."/>
            <person name="Nishi S."/>
            <person name="Hori S."/>
            <person name="Arai W."/>
            <person name="Tsubouchi T."/>
            <person name="Morono Y."/>
            <person name="Uchiyama I."/>
            <person name="Ito T."/>
            <person name="Fujiyama A."/>
            <person name="Inagaki F."/>
            <person name="Takami H."/>
        </authorList>
    </citation>
    <scope>NUCLEOTIDE SEQUENCE</scope>
    <source>
        <strain evidence="3">Expedition CK06-06</strain>
    </source>
</reference>
<evidence type="ECO:0000313" key="3">
    <source>
        <dbReference type="EMBL" id="GAI33918.1"/>
    </source>
</evidence>
<feature type="domain" description="Gingipain" evidence="2">
    <location>
        <begin position="2"/>
        <end position="127"/>
    </location>
</feature>
<comment type="caution">
    <text evidence="3">The sequence shown here is derived from an EMBL/GenBank/DDBJ whole genome shotgun (WGS) entry which is preliminary data.</text>
</comment>
<accession>X1MRH4</accession>
<name>X1MRH4_9ZZZZ</name>
<dbReference type="EMBL" id="BARV01028437">
    <property type="protein sequence ID" value="GAI33918.1"/>
    <property type="molecule type" value="Genomic_DNA"/>
</dbReference>
<dbReference type="AlphaFoldDB" id="X1MRH4"/>
<organism evidence="3">
    <name type="scientific">marine sediment metagenome</name>
    <dbReference type="NCBI Taxonomy" id="412755"/>
    <lineage>
        <taxon>unclassified sequences</taxon>
        <taxon>metagenomes</taxon>
        <taxon>ecological metagenomes</taxon>
    </lineage>
</organism>
<gene>
    <name evidence="3" type="ORF">S06H3_45526</name>
</gene>
<dbReference type="Pfam" id="PF01364">
    <property type="entry name" value="Peptidase_C25"/>
    <property type="match status" value="1"/>
</dbReference>
<dbReference type="Gene3D" id="3.40.50.10390">
    <property type="entry name" value="Gingipain r, domain 1"/>
    <property type="match status" value="1"/>
</dbReference>
<evidence type="ECO:0000259" key="2">
    <source>
        <dbReference type="Pfam" id="PF01364"/>
    </source>
</evidence>
<proteinExistence type="predicted"/>
<dbReference type="SUPFAM" id="SSF52129">
    <property type="entry name" value="Caspase-like"/>
    <property type="match status" value="1"/>
</dbReference>
<sequence length="133" mass="15234">MNIQDIYEQFDSLAPDSAAQLRDFLVYAYNNWYASSMPDNHFAYCLFIGDWDYVPTKLSLAGEWLGAIEGYFRNFGSGFGDEIMLGRWPVKDTVVQDLVTIAQKTINYEQSPTLGNWRRRGLLIAGGDWVYPD</sequence>
<feature type="non-terminal residue" evidence="3">
    <location>
        <position position="133"/>
    </location>
</feature>
<dbReference type="InterPro" id="IPR001769">
    <property type="entry name" value="Gingipain"/>
</dbReference>
<evidence type="ECO:0000256" key="1">
    <source>
        <dbReference type="ARBA" id="ARBA00022729"/>
    </source>
</evidence>
<dbReference type="GO" id="GO:0008234">
    <property type="term" value="F:cysteine-type peptidase activity"/>
    <property type="evidence" value="ECO:0007669"/>
    <property type="project" value="InterPro"/>
</dbReference>
<protein>
    <recommendedName>
        <fullName evidence="2">Gingipain domain-containing protein</fullName>
    </recommendedName>
</protein>